<reference evidence="1 2" key="1">
    <citation type="submission" date="2014-04" db="EMBL/GenBank/DDBJ databases">
        <authorList>
            <consortium name="DOE Joint Genome Institute"/>
            <person name="Kuo A."/>
            <person name="Kohler A."/>
            <person name="Jargeat P."/>
            <person name="Nagy L.G."/>
            <person name="Floudas D."/>
            <person name="Copeland A."/>
            <person name="Barry K.W."/>
            <person name="Cichocki N."/>
            <person name="Veneault-Fourrey C."/>
            <person name="LaButti K."/>
            <person name="Lindquist E.A."/>
            <person name="Lipzen A."/>
            <person name="Lundell T."/>
            <person name="Morin E."/>
            <person name="Murat C."/>
            <person name="Sun H."/>
            <person name="Tunlid A."/>
            <person name="Henrissat B."/>
            <person name="Grigoriev I.V."/>
            <person name="Hibbett D.S."/>
            <person name="Martin F."/>
            <person name="Nordberg H.P."/>
            <person name="Cantor M.N."/>
            <person name="Hua S.X."/>
        </authorList>
    </citation>
    <scope>NUCLEOTIDE SEQUENCE [LARGE SCALE GENOMIC DNA]</scope>
    <source>
        <strain evidence="1 2">Ve08.2h10</strain>
    </source>
</reference>
<evidence type="ECO:0000313" key="2">
    <source>
        <dbReference type="Proteomes" id="UP000054538"/>
    </source>
</evidence>
<accession>A0A0D0CPW2</accession>
<dbReference type="AlphaFoldDB" id="A0A0D0CPW2"/>
<keyword evidence="2" id="KW-1185">Reference proteome</keyword>
<proteinExistence type="predicted"/>
<protein>
    <submittedName>
        <fullName evidence="1">Uncharacterized protein</fullName>
    </submittedName>
</protein>
<dbReference type="HOGENOM" id="CLU_1778081_0_0_1"/>
<dbReference type="EMBL" id="KN827014">
    <property type="protein sequence ID" value="KIK77378.1"/>
    <property type="molecule type" value="Genomic_DNA"/>
</dbReference>
<gene>
    <name evidence="1" type="ORF">PAXRUDRAFT_17542</name>
</gene>
<reference evidence="2" key="2">
    <citation type="submission" date="2015-01" db="EMBL/GenBank/DDBJ databases">
        <title>Evolutionary Origins and Diversification of the Mycorrhizal Mutualists.</title>
        <authorList>
            <consortium name="DOE Joint Genome Institute"/>
            <consortium name="Mycorrhizal Genomics Consortium"/>
            <person name="Kohler A."/>
            <person name="Kuo A."/>
            <person name="Nagy L.G."/>
            <person name="Floudas D."/>
            <person name="Copeland A."/>
            <person name="Barry K.W."/>
            <person name="Cichocki N."/>
            <person name="Veneault-Fourrey C."/>
            <person name="LaButti K."/>
            <person name="Lindquist E.A."/>
            <person name="Lipzen A."/>
            <person name="Lundell T."/>
            <person name="Morin E."/>
            <person name="Murat C."/>
            <person name="Riley R."/>
            <person name="Ohm R."/>
            <person name="Sun H."/>
            <person name="Tunlid A."/>
            <person name="Henrissat B."/>
            <person name="Grigoriev I.V."/>
            <person name="Hibbett D.S."/>
            <person name="Martin F."/>
        </authorList>
    </citation>
    <scope>NUCLEOTIDE SEQUENCE [LARGE SCALE GENOMIC DNA]</scope>
    <source>
        <strain evidence="2">Ve08.2h10</strain>
    </source>
</reference>
<sequence>MGMGFEDSEGLPQAQHNNDAAGLYYEQQEAAEGTAGSYYGQQGAASQENAQLNDLQDYFTDEIPVNKLHMTQKLVEVMSRTQFAFQAHASHMVELSFRLVPEILGEPNDKAHKHDAIKKLLDGDWIDVLHRVEKVIHQFPPAVVVY</sequence>
<evidence type="ECO:0000313" key="1">
    <source>
        <dbReference type="EMBL" id="KIK77378.1"/>
    </source>
</evidence>
<dbReference type="Proteomes" id="UP000054538">
    <property type="component" value="Unassembled WGS sequence"/>
</dbReference>
<organism evidence="1 2">
    <name type="scientific">Paxillus rubicundulus Ve08.2h10</name>
    <dbReference type="NCBI Taxonomy" id="930991"/>
    <lineage>
        <taxon>Eukaryota</taxon>
        <taxon>Fungi</taxon>
        <taxon>Dikarya</taxon>
        <taxon>Basidiomycota</taxon>
        <taxon>Agaricomycotina</taxon>
        <taxon>Agaricomycetes</taxon>
        <taxon>Agaricomycetidae</taxon>
        <taxon>Boletales</taxon>
        <taxon>Paxilineae</taxon>
        <taxon>Paxillaceae</taxon>
        <taxon>Paxillus</taxon>
    </lineage>
</organism>
<dbReference type="InParanoid" id="A0A0D0CPW2"/>
<name>A0A0D0CPW2_9AGAM</name>